<dbReference type="PANTHER" id="PTHR46206:SF6">
    <property type="entry name" value="CYTOCHROME P450 MONOOXYGENASE AN1598-RELATED"/>
    <property type="match status" value="1"/>
</dbReference>
<dbReference type="GO" id="GO:0004497">
    <property type="term" value="F:monooxygenase activity"/>
    <property type="evidence" value="ECO:0007669"/>
    <property type="project" value="UniProtKB-KW"/>
</dbReference>
<evidence type="ECO:0000313" key="8">
    <source>
        <dbReference type="EMBL" id="TVY48026.1"/>
    </source>
</evidence>
<dbReference type="CDD" id="cd11041">
    <property type="entry name" value="CYP503A1-like"/>
    <property type="match status" value="1"/>
</dbReference>
<dbReference type="OrthoDB" id="1844152at2759"/>
<keyword evidence="9" id="KW-1185">Reference proteome</keyword>
<dbReference type="Gene3D" id="1.10.630.10">
    <property type="entry name" value="Cytochrome P450"/>
    <property type="match status" value="1"/>
</dbReference>
<name>A0A8H8S5Z8_9HELO</name>
<dbReference type="GO" id="GO:0016705">
    <property type="term" value="F:oxidoreductase activity, acting on paired donors, with incorporation or reduction of molecular oxygen"/>
    <property type="evidence" value="ECO:0007669"/>
    <property type="project" value="InterPro"/>
</dbReference>
<dbReference type="EMBL" id="QGMI01000063">
    <property type="protein sequence ID" value="TVY48026.1"/>
    <property type="molecule type" value="Genomic_DNA"/>
</dbReference>
<dbReference type="PANTHER" id="PTHR46206">
    <property type="entry name" value="CYTOCHROME P450"/>
    <property type="match status" value="1"/>
</dbReference>
<keyword evidence="3" id="KW-0479">Metal-binding</keyword>
<keyword evidence="5" id="KW-0408">Iron</keyword>
<comment type="similarity">
    <text evidence="2">Belongs to the cytochrome P450 family.</text>
</comment>
<protein>
    <submittedName>
        <fullName evidence="8">Cytochrome P450 monooxygenase</fullName>
    </submittedName>
</protein>
<reference evidence="8 9" key="1">
    <citation type="submission" date="2018-05" db="EMBL/GenBank/DDBJ databases">
        <title>Genome sequencing and assembly of the regulated plant pathogen Lachnellula willkommii and related sister species for the development of diagnostic species identification markers.</title>
        <authorList>
            <person name="Giroux E."/>
            <person name="Bilodeau G."/>
        </authorList>
    </citation>
    <scope>NUCLEOTIDE SEQUENCE [LARGE SCALE GENOMIC DNA]</scope>
    <source>
        <strain evidence="8 9">CBS 160.35</strain>
    </source>
</reference>
<evidence type="ECO:0000256" key="7">
    <source>
        <dbReference type="SAM" id="MobiDB-lite"/>
    </source>
</evidence>
<evidence type="ECO:0000256" key="4">
    <source>
        <dbReference type="ARBA" id="ARBA00023002"/>
    </source>
</evidence>
<evidence type="ECO:0000313" key="9">
    <source>
        <dbReference type="Proteomes" id="UP000443090"/>
    </source>
</evidence>
<dbReference type="AlphaFoldDB" id="A0A8H8S5Z8"/>
<keyword evidence="4" id="KW-0560">Oxidoreductase</keyword>
<gene>
    <name evidence="8" type="primary">paxP</name>
    <name evidence="8" type="ORF">LOCC1_G001073</name>
</gene>
<proteinExistence type="inferred from homology"/>
<evidence type="ECO:0000256" key="5">
    <source>
        <dbReference type="ARBA" id="ARBA00023004"/>
    </source>
</evidence>
<dbReference type="SUPFAM" id="SSF48264">
    <property type="entry name" value="Cytochrome P450"/>
    <property type="match status" value="1"/>
</dbReference>
<dbReference type="InterPro" id="IPR036396">
    <property type="entry name" value="Cyt_P450_sf"/>
</dbReference>
<keyword evidence="6 8" id="KW-0503">Monooxygenase</keyword>
<evidence type="ECO:0000256" key="1">
    <source>
        <dbReference type="ARBA" id="ARBA00001971"/>
    </source>
</evidence>
<comment type="cofactor">
    <cofactor evidence="1">
        <name>heme</name>
        <dbReference type="ChEBI" id="CHEBI:30413"/>
    </cofactor>
</comment>
<dbReference type="GO" id="GO:0005506">
    <property type="term" value="F:iron ion binding"/>
    <property type="evidence" value="ECO:0007669"/>
    <property type="project" value="InterPro"/>
</dbReference>
<dbReference type="PRINTS" id="PR00465">
    <property type="entry name" value="EP450IV"/>
</dbReference>
<accession>A0A8H8S5Z8</accession>
<sequence length="416" mass="47087">MPWLKPPFSAQNTPYSPDINSSSMPEQGHLHTDTIRKRLTPKLGVLVPLTAKELTSALKQELPAGNEEFSDFKAFHLVLRLVSHIAARHFVGSPLCSSEDWISTALKYTENAFRTIIFVRVFPNWLKPLIGFFLPYSWKVSSALKHAQQLIIPIVLERRNAESAGDATYEKPEDFLQWMMDGANEHDGEPHRLAHRLLILTLAAVHTTSMAATQTLFDLCARPEYIVPLQEEVLQAVTEDNGFQKPTLTKLRKLDSFMRESQRLNPPSLLGFKRSVKTPLTLSDGLLLPAAVHLMMPVSPLALDPAIIPNPTAFLGFRHYDLRQLPGQSTRHQFATTSSNNLHFGHGKYSRPGRFFAANSIKMVISRLLLEFDFKFPDDKMARPRNVEVHEYCFPDPDASVLFRGKKVKLWVSEEV</sequence>
<dbReference type="Pfam" id="PF00067">
    <property type="entry name" value="p450"/>
    <property type="match status" value="1"/>
</dbReference>
<feature type="region of interest" description="Disordered" evidence="7">
    <location>
        <begin position="1"/>
        <end position="30"/>
    </location>
</feature>
<dbReference type="InterPro" id="IPR001128">
    <property type="entry name" value="Cyt_P450"/>
</dbReference>
<evidence type="ECO:0000256" key="2">
    <source>
        <dbReference type="ARBA" id="ARBA00010617"/>
    </source>
</evidence>
<dbReference type="GO" id="GO:0020037">
    <property type="term" value="F:heme binding"/>
    <property type="evidence" value="ECO:0007669"/>
    <property type="project" value="InterPro"/>
</dbReference>
<feature type="compositionally biased region" description="Polar residues" evidence="7">
    <location>
        <begin position="9"/>
        <end position="25"/>
    </location>
</feature>
<evidence type="ECO:0000256" key="6">
    <source>
        <dbReference type="ARBA" id="ARBA00023033"/>
    </source>
</evidence>
<dbReference type="InterPro" id="IPR002403">
    <property type="entry name" value="Cyt_P450_E_grp-IV"/>
</dbReference>
<organism evidence="8 9">
    <name type="scientific">Lachnellula occidentalis</name>
    <dbReference type="NCBI Taxonomy" id="215460"/>
    <lineage>
        <taxon>Eukaryota</taxon>
        <taxon>Fungi</taxon>
        <taxon>Dikarya</taxon>
        <taxon>Ascomycota</taxon>
        <taxon>Pezizomycotina</taxon>
        <taxon>Leotiomycetes</taxon>
        <taxon>Helotiales</taxon>
        <taxon>Lachnaceae</taxon>
        <taxon>Lachnellula</taxon>
    </lineage>
</organism>
<evidence type="ECO:0000256" key="3">
    <source>
        <dbReference type="ARBA" id="ARBA00022723"/>
    </source>
</evidence>
<dbReference type="Proteomes" id="UP000443090">
    <property type="component" value="Unassembled WGS sequence"/>
</dbReference>
<comment type="caution">
    <text evidence="8">The sequence shown here is derived from an EMBL/GenBank/DDBJ whole genome shotgun (WGS) entry which is preliminary data.</text>
</comment>